<evidence type="ECO:0000313" key="2">
    <source>
        <dbReference type="EMBL" id="KAG0668406.1"/>
    </source>
</evidence>
<dbReference type="Proteomes" id="UP000750334">
    <property type="component" value="Unassembled WGS sequence"/>
</dbReference>
<evidence type="ECO:0000256" key="1">
    <source>
        <dbReference type="SAM" id="MobiDB-lite"/>
    </source>
</evidence>
<comment type="caution">
    <text evidence="2">The sequence shown here is derived from an EMBL/GenBank/DDBJ whole genome shotgun (WGS) entry which is preliminary data.</text>
</comment>
<name>A0A9P6W9Z4_MAUEX</name>
<protein>
    <submittedName>
        <fullName evidence="2">Uncharacterized protein</fullName>
    </submittedName>
</protein>
<reference evidence="2 3" key="1">
    <citation type="submission" date="2020-11" db="EMBL/GenBank/DDBJ databases">
        <title>Kefir isolates.</title>
        <authorList>
            <person name="Marcisauskas S."/>
            <person name="Kim Y."/>
            <person name="Blasche S."/>
        </authorList>
    </citation>
    <scope>NUCLEOTIDE SEQUENCE [LARGE SCALE GENOMIC DNA]</scope>
    <source>
        <strain evidence="2 3">OG2</strain>
    </source>
</reference>
<gene>
    <name evidence="2" type="ORF">C6P45_004692</name>
</gene>
<accession>A0A9P6W9Z4</accession>
<evidence type="ECO:0000313" key="3">
    <source>
        <dbReference type="Proteomes" id="UP000750334"/>
    </source>
</evidence>
<dbReference type="AlphaFoldDB" id="A0A9P6W9Z4"/>
<feature type="region of interest" description="Disordered" evidence="1">
    <location>
        <begin position="100"/>
        <end position="121"/>
    </location>
</feature>
<organism evidence="2 3">
    <name type="scientific">Maudiozyma exigua</name>
    <name type="common">Yeast</name>
    <name type="synonym">Kazachstania exigua</name>
    <dbReference type="NCBI Taxonomy" id="34358"/>
    <lineage>
        <taxon>Eukaryota</taxon>
        <taxon>Fungi</taxon>
        <taxon>Dikarya</taxon>
        <taxon>Ascomycota</taxon>
        <taxon>Saccharomycotina</taxon>
        <taxon>Saccharomycetes</taxon>
        <taxon>Saccharomycetales</taxon>
        <taxon>Saccharomycetaceae</taxon>
        <taxon>Maudiozyma</taxon>
    </lineage>
</organism>
<dbReference type="EMBL" id="PUHR01000068">
    <property type="protein sequence ID" value="KAG0668406.1"/>
    <property type="molecule type" value="Genomic_DNA"/>
</dbReference>
<proteinExistence type="predicted"/>
<dbReference type="OrthoDB" id="10508899at2759"/>
<keyword evidence="3" id="KW-1185">Reference proteome</keyword>
<feature type="compositionally biased region" description="Low complexity" evidence="1">
    <location>
        <begin position="111"/>
        <end position="121"/>
    </location>
</feature>
<sequence>MTEIINKQESKDSFYNDSTTIDQQTLIDDNNNLSEIPRNIHEPTKRRKSSIASVSKDMIQHLRRLNPSNYHNNINTNDISNETNTFDRYNKFYEEKSNKKYHKMPPQSNYTTTTTSSTTSASTVDNWTHTINDYWLKDTKIEDIEFDDSSDEGEQ</sequence>